<sequence>MPSGKTMNRLMRIFIGLCLLIGFEAAIAQVPQTEVSPLLGEWRYVSAQHEGKKPYSTFVIKLHKSSGNQVAGSYCFITDEGRRIDCDPEGTNNLDGTMSPDGLHATINFFSFFGAKNGVSDISLNNGELHWKVTKNPDGDFFYGPFDVYLTKDSKASKNRQVIANRAYLYAEPFSKNKSKSYIIKGDVVELLNISDDLKFWRVRYTAKDGRIIERWIECGTVNACP</sequence>
<dbReference type="KEGG" id="bvi:Bcep1808_2273"/>
<dbReference type="HOGENOM" id="CLU_1222896_0_0_4"/>
<evidence type="ECO:0008006" key="4">
    <source>
        <dbReference type="Google" id="ProtNLM"/>
    </source>
</evidence>
<keyword evidence="1" id="KW-0732">Signal</keyword>
<name>A4JG69_BURVG</name>
<protein>
    <recommendedName>
        <fullName evidence="4">SH3 domain-containing protein</fullName>
    </recommendedName>
</protein>
<evidence type="ECO:0000256" key="1">
    <source>
        <dbReference type="SAM" id="SignalP"/>
    </source>
</evidence>
<organism evidence="2 3">
    <name type="scientific">Burkholderia vietnamiensis (strain G4 / LMG 22486)</name>
    <name type="common">Burkholderia cepacia (strain R1808)</name>
    <dbReference type="NCBI Taxonomy" id="269482"/>
    <lineage>
        <taxon>Bacteria</taxon>
        <taxon>Pseudomonadati</taxon>
        <taxon>Pseudomonadota</taxon>
        <taxon>Betaproteobacteria</taxon>
        <taxon>Burkholderiales</taxon>
        <taxon>Burkholderiaceae</taxon>
        <taxon>Burkholderia</taxon>
        <taxon>Burkholderia cepacia complex</taxon>
    </lineage>
</organism>
<evidence type="ECO:0000313" key="2">
    <source>
        <dbReference type="EMBL" id="ABO55272.1"/>
    </source>
</evidence>
<dbReference type="Proteomes" id="UP000002287">
    <property type="component" value="Chromosome 1"/>
</dbReference>
<dbReference type="EMBL" id="CP000614">
    <property type="protein sequence ID" value="ABO55272.1"/>
    <property type="molecule type" value="Genomic_DNA"/>
</dbReference>
<feature type="chain" id="PRO_5002670915" description="SH3 domain-containing protein" evidence="1">
    <location>
        <begin position="29"/>
        <end position="226"/>
    </location>
</feature>
<dbReference type="eggNOG" id="ENOG5032JIU">
    <property type="taxonomic scope" value="Bacteria"/>
</dbReference>
<gene>
    <name evidence="2" type="ordered locus">Bcep1808_2273</name>
</gene>
<proteinExistence type="predicted"/>
<dbReference type="AlphaFoldDB" id="A4JG69"/>
<accession>A4JG69</accession>
<evidence type="ECO:0000313" key="3">
    <source>
        <dbReference type="Proteomes" id="UP000002287"/>
    </source>
</evidence>
<reference evidence="3" key="1">
    <citation type="submission" date="2007-03" db="EMBL/GenBank/DDBJ databases">
        <title>Complete sequence of chromosome 1 of Burkholderia vietnamiensis G4.</title>
        <authorList>
            <consortium name="US DOE Joint Genome Institute"/>
            <person name="Copeland A."/>
            <person name="Lucas S."/>
            <person name="Lapidus A."/>
            <person name="Barry K."/>
            <person name="Detter J.C."/>
            <person name="Glavina del Rio T."/>
            <person name="Hammon N."/>
            <person name="Israni S."/>
            <person name="Dalin E."/>
            <person name="Tice H."/>
            <person name="Pitluck S."/>
            <person name="Chain P."/>
            <person name="Malfatti S."/>
            <person name="Shin M."/>
            <person name="Vergez L."/>
            <person name="Schmutz J."/>
            <person name="Larimer F."/>
            <person name="Land M."/>
            <person name="Hauser L."/>
            <person name="Kyrpides N."/>
            <person name="Tiedje J."/>
            <person name="Richardson P."/>
        </authorList>
    </citation>
    <scope>NUCLEOTIDE SEQUENCE [LARGE SCALE GENOMIC DNA]</scope>
    <source>
        <strain evidence="3">G4 / LMG 22486</strain>
    </source>
</reference>
<feature type="signal peptide" evidence="1">
    <location>
        <begin position="1"/>
        <end position="28"/>
    </location>
</feature>